<dbReference type="Proteomes" id="UP000295645">
    <property type="component" value="Unassembled WGS sequence"/>
</dbReference>
<reference evidence="1 2" key="1">
    <citation type="submission" date="2019-03" db="EMBL/GenBank/DDBJ databases">
        <title>Above-ground endophytic microbial communities from plants in different locations in the United States.</title>
        <authorList>
            <person name="Frank C."/>
        </authorList>
    </citation>
    <scope>NUCLEOTIDE SEQUENCE [LARGE SCALE GENOMIC DNA]</scope>
    <source>
        <strain evidence="1 2">LP_13_YM</strain>
    </source>
</reference>
<gene>
    <name evidence="1" type="ORF">EC912_103218</name>
</gene>
<evidence type="ECO:0000313" key="2">
    <source>
        <dbReference type="Proteomes" id="UP000295645"/>
    </source>
</evidence>
<dbReference type="EMBL" id="SMCS01000003">
    <property type="protein sequence ID" value="TCV94733.1"/>
    <property type="molecule type" value="Genomic_DNA"/>
</dbReference>
<keyword evidence="2" id="KW-1185">Reference proteome</keyword>
<protein>
    <submittedName>
        <fullName evidence="1">Uncharacterized protein</fullName>
    </submittedName>
</protein>
<organism evidence="1 2">
    <name type="scientific">Luteibacter rhizovicinus</name>
    <dbReference type="NCBI Taxonomy" id="242606"/>
    <lineage>
        <taxon>Bacteria</taxon>
        <taxon>Pseudomonadati</taxon>
        <taxon>Pseudomonadota</taxon>
        <taxon>Gammaproteobacteria</taxon>
        <taxon>Lysobacterales</taxon>
        <taxon>Rhodanobacteraceae</taxon>
        <taxon>Luteibacter</taxon>
    </lineage>
</organism>
<proteinExistence type="predicted"/>
<dbReference type="RefSeq" id="WP_132143316.1">
    <property type="nucleotide sequence ID" value="NZ_SMCS01000003.1"/>
</dbReference>
<name>A0A4R3YU75_9GAMM</name>
<comment type="caution">
    <text evidence="1">The sequence shown here is derived from an EMBL/GenBank/DDBJ whole genome shotgun (WGS) entry which is preliminary data.</text>
</comment>
<accession>A0A4R3YU75</accession>
<evidence type="ECO:0000313" key="1">
    <source>
        <dbReference type="EMBL" id="TCV94733.1"/>
    </source>
</evidence>
<sequence>MPHPESSLHVACPLCAGHLDLPAQTLHDAAYSRMTAAKSLLRMMSLTANTDFDPDDMARAMSSLGDLADEAADLVMALYRAKASC</sequence>
<dbReference type="AlphaFoldDB" id="A0A4R3YU75"/>